<reference evidence="2" key="1">
    <citation type="submission" date="2016-05" db="EMBL/GenBank/DDBJ databases">
        <authorList>
            <person name="Lavstsen T."/>
            <person name="Jespersen J.S."/>
        </authorList>
    </citation>
    <scope>NUCLEOTIDE SEQUENCE</scope>
    <source>
        <tissue evidence="2">Brain</tissue>
    </source>
</reference>
<dbReference type="AlphaFoldDB" id="A0A1A8LB35"/>
<protein>
    <recommendedName>
        <fullName evidence="3">Prominin 2</fullName>
    </recommendedName>
</protein>
<gene>
    <name evidence="2" type="primary">Nfu_g_1_025747</name>
</gene>
<accession>A0A1A8LB35</accession>
<organism evidence="2">
    <name type="scientific">Nothobranchius pienaari</name>
    <dbReference type="NCBI Taxonomy" id="704102"/>
    <lineage>
        <taxon>Eukaryota</taxon>
        <taxon>Metazoa</taxon>
        <taxon>Chordata</taxon>
        <taxon>Craniata</taxon>
        <taxon>Vertebrata</taxon>
        <taxon>Euteleostomi</taxon>
        <taxon>Actinopterygii</taxon>
        <taxon>Neopterygii</taxon>
        <taxon>Teleostei</taxon>
        <taxon>Neoteleostei</taxon>
        <taxon>Acanthomorphata</taxon>
        <taxon>Ovalentaria</taxon>
        <taxon>Atherinomorphae</taxon>
        <taxon>Cyprinodontiformes</taxon>
        <taxon>Nothobranchiidae</taxon>
        <taxon>Nothobranchius</taxon>
    </lineage>
</organism>
<evidence type="ECO:0000313" key="2">
    <source>
        <dbReference type="EMBL" id="SBR41837.1"/>
    </source>
</evidence>
<feature type="non-terminal residue" evidence="2">
    <location>
        <position position="118"/>
    </location>
</feature>
<evidence type="ECO:0008006" key="3">
    <source>
        <dbReference type="Google" id="ProtNLM"/>
    </source>
</evidence>
<reference evidence="2" key="2">
    <citation type="submission" date="2016-06" db="EMBL/GenBank/DDBJ databases">
        <title>The genome of a short-lived fish provides insights into sex chromosome evolution and the genetic control of aging.</title>
        <authorList>
            <person name="Reichwald K."/>
            <person name="Felder M."/>
            <person name="Petzold A."/>
            <person name="Koch P."/>
            <person name="Groth M."/>
            <person name="Platzer M."/>
        </authorList>
    </citation>
    <scope>NUCLEOTIDE SEQUENCE</scope>
    <source>
        <tissue evidence="2">Brain</tissue>
    </source>
</reference>
<dbReference type="EMBL" id="HAEF01004455">
    <property type="protein sequence ID" value="SBR41837.1"/>
    <property type="molecule type" value="Transcribed_RNA"/>
</dbReference>
<proteinExistence type="predicted"/>
<evidence type="ECO:0000256" key="1">
    <source>
        <dbReference type="SAM" id="Phobius"/>
    </source>
</evidence>
<keyword evidence="1" id="KW-0472">Membrane</keyword>
<keyword evidence="1" id="KW-0812">Transmembrane</keyword>
<keyword evidence="1" id="KW-1133">Transmembrane helix</keyword>
<name>A0A1A8LB35_9TELE</name>
<feature type="transmembrane region" description="Helical" evidence="1">
    <location>
        <begin position="56"/>
        <end position="82"/>
    </location>
</feature>
<sequence length="118" mass="13182">CNINRPLTFCWHLKVALMHMNDLLSQMKAEDVSAPAGFAFWDWVTSGSWFHLMFQYLIPVVIFLIILAVFACCIMPCVTICISNMINVSCVQYTALLTSEPARPAALDVPDVTDIPLS</sequence>
<feature type="non-terminal residue" evidence="2">
    <location>
        <position position="1"/>
    </location>
</feature>